<dbReference type="Proteomes" id="UP000299102">
    <property type="component" value="Unassembled WGS sequence"/>
</dbReference>
<accession>A0A4C1TAN7</accession>
<evidence type="ECO:0000313" key="2">
    <source>
        <dbReference type="Proteomes" id="UP000299102"/>
    </source>
</evidence>
<keyword evidence="2" id="KW-1185">Reference proteome</keyword>
<sequence>MYGPVIAGGGMRNSSAELKDNTPLTFDVANQGFCLKAAPTARARPRYVCNLAEAIGVGQYCCGDGARGGAGGARAQGGRRGDELVFSGGAGCTVKCLNLACSPFDGSEVG</sequence>
<dbReference type="EMBL" id="BGZK01004847">
    <property type="protein sequence ID" value="GBP11226.1"/>
    <property type="molecule type" value="Genomic_DNA"/>
</dbReference>
<comment type="caution">
    <text evidence="1">The sequence shown here is derived from an EMBL/GenBank/DDBJ whole genome shotgun (WGS) entry which is preliminary data.</text>
</comment>
<gene>
    <name evidence="1" type="ORF">EVAR_71524_1</name>
</gene>
<organism evidence="1 2">
    <name type="scientific">Eumeta variegata</name>
    <name type="common">Bagworm moth</name>
    <name type="synonym">Eumeta japonica</name>
    <dbReference type="NCBI Taxonomy" id="151549"/>
    <lineage>
        <taxon>Eukaryota</taxon>
        <taxon>Metazoa</taxon>
        <taxon>Ecdysozoa</taxon>
        <taxon>Arthropoda</taxon>
        <taxon>Hexapoda</taxon>
        <taxon>Insecta</taxon>
        <taxon>Pterygota</taxon>
        <taxon>Neoptera</taxon>
        <taxon>Endopterygota</taxon>
        <taxon>Lepidoptera</taxon>
        <taxon>Glossata</taxon>
        <taxon>Ditrysia</taxon>
        <taxon>Tineoidea</taxon>
        <taxon>Psychidae</taxon>
        <taxon>Oiketicinae</taxon>
        <taxon>Eumeta</taxon>
    </lineage>
</organism>
<protein>
    <submittedName>
        <fullName evidence="1">Uncharacterized protein</fullName>
    </submittedName>
</protein>
<dbReference type="AlphaFoldDB" id="A0A4C1TAN7"/>
<reference evidence="1 2" key="1">
    <citation type="journal article" date="2019" name="Commun. Biol.">
        <title>The bagworm genome reveals a unique fibroin gene that provides high tensile strength.</title>
        <authorList>
            <person name="Kono N."/>
            <person name="Nakamura H."/>
            <person name="Ohtoshi R."/>
            <person name="Tomita M."/>
            <person name="Numata K."/>
            <person name="Arakawa K."/>
        </authorList>
    </citation>
    <scope>NUCLEOTIDE SEQUENCE [LARGE SCALE GENOMIC DNA]</scope>
</reference>
<proteinExistence type="predicted"/>
<evidence type="ECO:0000313" key="1">
    <source>
        <dbReference type="EMBL" id="GBP11226.1"/>
    </source>
</evidence>
<name>A0A4C1TAN7_EUMVA</name>